<dbReference type="Proteomes" id="UP000247727">
    <property type="component" value="Unassembled WGS sequence"/>
</dbReference>
<accession>A0A318U304</accession>
<proteinExistence type="predicted"/>
<gene>
    <name evidence="1" type="ORF">C8J30_101231</name>
</gene>
<dbReference type="AlphaFoldDB" id="A0A318U304"/>
<keyword evidence="2" id="KW-1185">Reference proteome</keyword>
<comment type="caution">
    <text evidence="1">The sequence shown here is derived from an EMBL/GenBank/DDBJ whole genome shotgun (WGS) entry which is preliminary data.</text>
</comment>
<dbReference type="RefSeq" id="WP_245909677.1">
    <property type="nucleotide sequence ID" value="NZ_QJTK01000001.1"/>
</dbReference>
<evidence type="ECO:0000313" key="1">
    <source>
        <dbReference type="EMBL" id="PYF12850.1"/>
    </source>
</evidence>
<dbReference type="EMBL" id="QJTK01000001">
    <property type="protein sequence ID" value="PYF12850.1"/>
    <property type="molecule type" value="Genomic_DNA"/>
</dbReference>
<sequence length="78" mass="8815">MTFVELHDAPAKTPFKGIATRLSRLPAALGEGLVDVLETGARLREVSRLRAMSDAELALHHITREEIVPHVFRDRYCY</sequence>
<protein>
    <submittedName>
        <fullName evidence="1">Uncharacterized protein</fullName>
    </submittedName>
</protein>
<name>A0A318U304_9RHOB</name>
<organism evidence="1 2">
    <name type="scientific">Rhodobacter viridis</name>
    <dbReference type="NCBI Taxonomy" id="1054202"/>
    <lineage>
        <taxon>Bacteria</taxon>
        <taxon>Pseudomonadati</taxon>
        <taxon>Pseudomonadota</taxon>
        <taxon>Alphaproteobacteria</taxon>
        <taxon>Rhodobacterales</taxon>
        <taxon>Rhodobacter group</taxon>
        <taxon>Rhodobacter</taxon>
    </lineage>
</organism>
<evidence type="ECO:0000313" key="2">
    <source>
        <dbReference type="Proteomes" id="UP000247727"/>
    </source>
</evidence>
<reference evidence="1 2" key="1">
    <citation type="submission" date="2018-06" db="EMBL/GenBank/DDBJ databases">
        <title>Genomic Encyclopedia of Type Strains, Phase III (KMG-III): the genomes of soil and plant-associated and newly described type strains.</title>
        <authorList>
            <person name="Whitman W."/>
        </authorList>
    </citation>
    <scope>NUCLEOTIDE SEQUENCE [LARGE SCALE GENOMIC DNA]</scope>
    <source>
        <strain evidence="1 2">JA737</strain>
    </source>
</reference>